<feature type="signal peptide" evidence="2">
    <location>
        <begin position="1"/>
        <end position="19"/>
    </location>
</feature>
<organism evidence="4 5">
    <name type="scientific">Aspergillus sclerotialis</name>
    <dbReference type="NCBI Taxonomy" id="2070753"/>
    <lineage>
        <taxon>Eukaryota</taxon>
        <taxon>Fungi</taxon>
        <taxon>Dikarya</taxon>
        <taxon>Ascomycota</taxon>
        <taxon>Pezizomycotina</taxon>
        <taxon>Eurotiomycetes</taxon>
        <taxon>Eurotiomycetidae</taxon>
        <taxon>Eurotiales</taxon>
        <taxon>Aspergillaceae</taxon>
        <taxon>Aspergillus</taxon>
        <taxon>Aspergillus subgen. Polypaecilum</taxon>
    </lineage>
</organism>
<keyword evidence="2" id="KW-0732">Signal</keyword>
<evidence type="ECO:0000256" key="1">
    <source>
        <dbReference type="SAM" id="Coils"/>
    </source>
</evidence>
<gene>
    <name evidence="4" type="ORF">PHISCL_09395</name>
</gene>
<feature type="coiled-coil region" evidence="1">
    <location>
        <begin position="140"/>
        <end position="167"/>
    </location>
</feature>
<dbReference type="EMBL" id="MVGC01000587">
    <property type="protein sequence ID" value="RJE18271.1"/>
    <property type="molecule type" value="Genomic_DNA"/>
</dbReference>
<dbReference type="InterPro" id="IPR003609">
    <property type="entry name" value="Pan_app"/>
</dbReference>
<dbReference type="OrthoDB" id="4385079at2759"/>
<evidence type="ECO:0000313" key="5">
    <source>
        <dbReference type="Proteomes" id="UP000266188"/>
    </source>
</evidence>
<feature type="domain" description="Apple" evidence="3">
    <location>
        <begin position="64"/>
        <end position="103"/>
    </location>
</feature>
<dbReference type="Pfam" id="PF14295">
    <property type="entry name" value="PAN_4"/>
    <property type="match status" value="2"/>
</dbReference>
<keyword evidence="5" id="KW-1185">Reference proteome</keyword>
<name>A0A3A2ZMA4_9EURO</name>
<dbReference type="AlphaFoldDB" id="A0A3A2ZMA4"/>
<protein>
    <recommendedName>
        <fullName evidence="3">Apple domain-containing protein</fullName>
    </recommendedName>
</protein>
<feature type="domain" description="Apple" evidence="3">
    <location>
        <begin position="209"/>
        <end position="244"/>
    </location>
</feature>
<reference evidence="5" key="1">
    <citation type="submission" date="2017-02" db="EMBL/GenBank/DDBJ databases">
        <authorList>
            <person name="Tafer H."/>
            <person name="Lopandic K."/>
        </authorList>
    </citation>
    <scope>NUCLEOTIDE SEQUENCE [LARGE SCALE GENOMIC DNA]</scope>
    <source>
        <strain evidence="5">CBS 366.77</strain>
    </source>
</reference>
<proteinExistence type="predicted"/>
<comment type="caution">
    <text evidence="4">The sequence shown here is derived from an EMBL/GenBank/DDBJ whole genome shotgun (WGS) entry which is preliminary data.</text>
</comment>
<evidence type="ECO:0000313" key="4">
    <source>
        <dbReference type="EMBL" id="RJE18271.1"/>
    </source>
</evidence>
<accession>A0A3A2ZMA4</accession>
<sequence>MHLQTLVSFLPLLASLTAGQTTDQAHSLYKDACPQKDGQEENAGNNVYVTYHCDQRPSSGKSTVVQAENPRHCARICASQSNCESSTWSGKKLRSQYNGHCVLYQTHSNILKHDSDVVYMTHRVEDDPFGDDDDPFGSDCQDERSHINNLEENIKDLKHELAECKKDCSGCFQCPDYNRRLYNDRGHTYKVYCGKLDDHGAANLNFYGAKTPKECVEACTDTQDCTRAIWPTALASNAKGGCWLREYTDKAGPVPKTDSVYSSAHLQ</sequence>
<keyword evidence="1" id="KW-0175">Coiled coil</keyword>
<feature type="chain" id="PRO_5017450065" description="Apple domain-containing protein" evidence="2">
    <location>
        <begin position="20"/>
        <end position="267"/>
    </location>
</feature>
<evidence type="ECO:0000256" key="2">
    <source>
        <dbReference type="SAM" id="SignalP"/>
    </source>
</evidence>
<dbReference type="STRING" id="2070753.A0A3A2ZMA4"/>
<evidence type="ECO:0000259" key="3">
    <source>
        <dbReference type="Pfam" id="PF14295"/>
    </source>
</evidence>
<dbReference type="Proteomes" id="UP000266188">
    <property type="component" value="Unassembled WGS sequence"/>
</dbReference>